<dbReference type="Pfam" id="PF12770">
    <property type="entry name" value="CHAT"/>
    <property type="match status" value="1"/>
</dbReference>
<proteinExistence type="predicted"/>
<dbReference type="InterPro" id="IPR027417">
    <property type="entry name" value="P-loop_NTPase"/>
</dbReference>
<protein>
    <recommendedName>
        <fullName evidence="1">CHAT domain-containing protein</fullName>
    </recommendedName>
</protein>
<dbReference type="InterPro" id="IPR024983">
    <property type="entry name" value="CHAT_dom"/>
</dbReference>
<sequence>MRRAHEPEPESVALAKYKRAHLDPSMETVSWVSWKPCPLYLELHRDCNLSLEHKEKLRVEGLYTIDVMEKAQGFVGLGRDDLANVFDPVWLRSVGRMICHFTLQLCPLGRPPALVITPWKGKVLINNQPTPNHLSTTLHAGDEVILVKKSNGTELKYVVVDRTKQPTMDATIGVVFAAPLVEFNPDGVKIALPELDFRNECLVLQKCLHEASRHKEPVLTSSGDRMFVRVPRPIHLLVHFATKQSFQAWSRGLQVLHFSGHGNDHCVYFEDNSGVAVPITPHEVAELLPTPLTLKLVFVASCASENIAQAFVALGVPHVVGTKCNTELEDKAAIAFTRRFYDALAQGTTVQKAFDVAKNFVASLPNTRNPDQVAHKFQLLPEGRRDLHGSAVLFPVDEVEKCLDLSDPFEWSQVSVVPMDESSQSPESLSPPSSPTPPLYDVFPNKLHYVRPGFGYRNLDMHHLVVAIHDHSLVTLTGPEGIGKSQLALATAWYLDLRQTKRDNVRFCRLGGILDCVFNETSMSCESLEHVWARHLEGIEASLGLALHPDMWPNIIMFDGCDPLHHHCLLRQYVEDFVCRLLAQKNDLHIVLTVRTPLVWLHHLDGVGHVMEVRPLAMVDGAKLLQKELNRPLKLADYDLLELPIPTTPSLSSDDMAKWVATSRVFQATRGVPMHVLALVDRLKL</sequence>
<dbReference type="OrthoDB" id="69360at2759"/>
<dbReference type="RefSeq" id="XP_008869136.1">
    <property type="nucleotide sequence ID" value="XM_008870914.1"/>
</dbReference>
<organism evidence="2">
    <name type="scientific">Aphanomyces invadans</name>
    <dbReference type="NCBI Taxonomy" id="157072"/>
    <lineage>
        <taxon>Eukaryota</taxon>
        <taxon>Sar</taxon>
        <taxon>Stramenopiles</taxon>
        <taxon>Oomycota</taxon>
        <taxon>Saprolegniomycetes</taxon>
        <taxon>Saprolegniales</taxon>
        <taxon>Verrucalvaceae</taxon>
        <taxon>Aphanomyces</taxon>
    </lineage>
</organism>
<name>A0A024U7X4_9STRA</name>
<evidence type="ECO:0000313" key="2">
    <source>
        <dbReference type="EMBL" id="ETW02531.1"/>
    </source>
</evidence>
<gene>
    <name evidence="2" type="ORF">H310_06020</name>
</gene>
<dbReference type="GeneID" id="20083070"/>
<dbReference type="AlphaFoldDB" id="A0A024U7X4"/>
<dbReference type="eggNOG" id="ENOG502QV6X">
    <property type="taxonomic scope" value="Eukaryota"/>
</dbReference>
<feature type="domain" description="CHAT" evidence="1">
    <location>
        <begin position="238"/>
        <end position="412"/>
    </location>
</feature>
<dbReference type="VEuPathDB" id="FungiDB:H310_06020"/>
<dbReference type="STRING" id="157072.A0A024U7X4"/>
<dbReference type="EMBL" id="KI913961">
    <property type="protein sequence ID" value="ETW02531.1"/>
    <property type="molecule type" value="Genomic_DNA"/>
</dbReference>
<reference evidence="2" key="1">
    <citation type="submission" date="2013-12" db="EMBL/GenBank/DDBJ databases">
        <title>The Genome Sequence of Aphanomyces invadans NJM9701.</title>
        <authorList>
            <consortium name="The Broad Institute Genomics Platform"/>
            <person name="Russ C."/>
            <person name="Tyler B."/>
            <person name="van West P."/>
            <person name="Dieguez-Uribeondo J."/>
            <person name="Young S.K."/>
            <person name="Zeng Q."/>
            <person name="Gargeya S."/>
            <person name="Fitzgerald M."/>
            <person name="Abouelleil A."/>
            <person name="Alvarado L."/>
            <person name="Chapman S.B."/>
            <person name="Gainer-Dewar J."/>
            <person name="Goldberg J."/>
            <person name="Griggs A."/>
            <person name="Gujja S."/>
            <person name="Hansen M."/>
            <person name="Howarth C."/>
            <person name="Imamovic A."/>
            <person name="Ireland A."/>
            <person name="Larimer J."/>
            <person name="McCowan C."/>
            <person name="Murphy C."/>
            <person name="Pearson M."/>
            <person name="Poon T.W."/>
            <person name="Priest M."/>
            <person name="Roberts A."/>
            <person name="Saif S."/>
            <person name="Shea T."/>
            <person name="Sykes S."/>
            <person name="Wortman J."/>
            <person name="Nusbaum C."/>
            <person name="Birren B."/>
        </authorList>
    </citation>
    <scope>NUCLEOTIDE SEQUENCE [LARGE SCALE GENOMIC DNA]</scope>
    <source>
        <strain evidence="2">NJM9701</strain>
    </source>
</reference>
<evidence type="ECO:0000259" key="1">
    <source>
        <dbReference type="Pfam" id="PF12770"/>
    </source>
</evidence>
<accession>A0A024U7X4</accession>
<dbReference type="SUPFAM" id="SSF52540">
    <property type="entry name" value="P-loop containing nucleoside triphosphate hydrolases"/>
    <property type="match status" value="1"/>
</dbReference>